<dbReference type="KEGG" id="asla:NCTC11923_01489"/>
<dbReference type="AlphaFoldDB" id="A0A448KD33"/>
<dbReference type="Proteomes" id="UP000276899">
    <property type="component" value="Chromosome"/>
</dbReference>
<dbReference type="RefSeq" id="WP_026426752.1">
    <property type="nucleotide sequence ID" value="NZ_CBCRWE010000002.1"/>
</dbReference>
<keyword evidence="3" id="KW-0804">Transcription</keyword>
<dbReference type="GO" id="GO:0003677">
    <property type="term" value="F:DNA binding"/>
    <property type="evidence" value="ECO:0007669"/>
    <property type="project" value="UniProtKB-KW"/>
</dbReference>
<dbReference type="PANTHER" id="PTHR44688:SF16">
    <property type="entry name" value="DNA-BINDING TRANSCRIPTIONAL ACTIVATOR DEVR_DOSR"/>
    <property type="match status" value="1"/>
</dbReference>
<evidence type="ECO:0000256" key="1">
    <source>
        <dbReference type="ARBA" id="ARBA00023015"/>
    </source>
</evidence>
<sequence length="621" mass="67003">MTVTRGTTAPAGGPLCAEAMVGEDMWQALADPLGLLASRVGQDIIGIVRASMRLDLGSTGFMLHGGSSGALRVRIRRPDCAAGIRELVVEDNGLPWGLTSRQLEVLTLLALGYSNPEIASLLAIRPKTVGAHVEEIFARLGAPNRTLATVMAVEQQALLLDVVPTTSHAPGLSICRLKHEWMERRADPAAPPSGERAAPGEAVRQRAVRGWGSSGQRAPLIIGSIVPDCLPGEAQDMAQGAELAIRRRNAREGVHGRRIEHCVIGCDAFDSESTSRALAQLSDRGADAVVIGYNLDYPRTESFLDRAGEIGIPVIHASTSRRAIDCVADNPGSLGNIFHICAGDELYGPGILALVDHIEDLRGQSLRGMRLALIEPPPGMDVMGPLTAQRLHDRGIVLEPVPRRQPICDAAERARVVESLGRLDPDIVVSASFLDQQLLVDVLAAVRRRRRPPLMIALFTPSLAGFVERNAELAEGLIWSTQTGTYGDVLGRRFRQDLEAAFGRAPGHSQAGVHYDAVSMLMRSWLEAAHPRDRRDVIQHLRHQTHRGVNGSYWLASPGQAPLSYPYESLDGSLSQAQLTFQVRQGRHVVVLPEAYAQAPVSLKGTCLDSSRLGLGLAHHD</sequence>
<gene>
    <name evidence="5" type="primary">vraR_6</name>
    <name evidence="5" type="ORF">NCTC11923_01489</name>
</gene>
<proteinExistence type="predicted"/>
<dbReference type="Gene3D" id="1.10.10.10">
    <property type="entry name" value="Winged helix-like DNA-binding domain superfamily/Winged helix DNA-binding domain"/>
    <property type="match status" value="1"/>
</dbReference>
<protein>
    <submittedName>
        <fullName evidence="5">Response regulator protein vraR</fullName>
    </submittedName>
</protein>
<dbReference type="GO" id="GO:0006355">
    <property type="term" value="P:regulation of DNA-templated transcription"/>
    <property type="evidence" value="ECO:0007669"/>
    <property type="project" value="InterPro"/>
</dbReference>
<reference evidence="5 6" key="1">
    <citation type="submission" date="2018-12" db="EMBL/GenBank/DDBJ databases">
        <authorList>
            <consortium name="Pathogen Informatics"/>
        </authorList>
    </citation>
    <scope>NUCLEOTIDE SEQUENCE [LARGE SCALE GENOMIC DNA]</scope>
    <source>
        <strain evidence="5 6">NCTC11923</strain>
    </source>
</reference>
<keyword evidence="6" id="KW-1185">Reference proteome</keyword>
<dbReference type="InterPro" id="IPR028082">
    <property type="entry name" value="Peripla_BP_I"/>
</dbReference>
<dbReference type="PANTHER" id="PTHR44688">
    <property type="entry name" value="DNA-BINDING TRANSCRIPTIONAL ACTIVATOR DEVR_DOSR"/>
    <property type="match status" value="1"/>
</dbReference>
<accession>A0A448KD33</accession>
<dbReference type="SUPFAM" id="SSF53822">
    <property type="entry name" value="Periplasmic binding protein-like I"/>
    <property type="match status" value="1"/>
</dbReference>
<keyword evidence="2" id="KW-0238">DNA-binding</keyword>
<evidence type="ECO:0000256" key="2">
    <source>
        <dbReference type="ARBA" id="ARBA00023125"/>
    </source>
</evidence>
<dbReference type="InterPro" id="IPR000792">
    <property type="entry name" value="Tscrpt_reg_LuxR_C"/>
</dbReference>
<dbReference type="CDD" id="cd06170">
    <property type="entry name" value="LuxR_C_like"/>
    <property type="match status" value="1"/>
</dbReference>
<dbReference type="InterPro" id="IPR036388">
    <property type="entry name" value="WH-like_DNA-bd_sf"/>
</dbReference>
<dbReference type="InterPro" id="IPR016032">
    <property type="entry name" value="Sig_transdc_resp-reg_C-effctor"/>
</dbReference>
<dbReference type="STRING" id="1278298.GCA_000428685_01600"/>
<dbReference type="EMBL" id="LR134363">
    <property type="protein sequence ID" value="VEG74844.1"/>
    <property type="molecule type" value="Genomic_DNA"/>
</dbReference>
<evidence type="ECO:0000313" key="5">
    <source>
        <dbReference type="EMBL" id="VEG74844.1"/>
    </source>
</evidence>
<name>A0A448KD33_9ACTO</name>
<dbReference type="SUPFAM" id="SSF46894">
    <property type="entry name" value="C-terminal effector domain of the bipartite response regulators"/>
    <property type="match status" value="1"/>
</dbReference>
<dbReference type="SMART" id="SM00421">
    <property type="entry name" value="HTH_LUXR"/>
    <property type="match status" value="1"/>
</dbReference>
<feature type="domain" description="HTH luxR-type" evidence="4">
    <location>
        <begin position="90"/>
        <end position="156"/>
    </location>
</feature>
<organism evidence="5 6">
    <name type="scientific">Actinomyces slackii</name>
    <dbReference type="NCBI Taxonomy" id="52774"/>
    <lineage>
        <taxon>Bacteria</taxon>
        <taxon>Bacillati</taxon>
        <taxon>Actinomycetota</taxon>
        <taxon>Actinomycetes</taxon>
        <taxon>Actinomycetales</taxon>
        <taxon>Actinomycetaceae</taxon>
        <taxon>Actinomyces</taxon>
    </lineage>
</organism>
<keyword evidence="1" id="KW-0805">Transcription regulation</keyword>
<dbReference type="PROSITE" id="PS50043">
    <property type="entry name" value="HTH_LUXR_2"/>
    <property type="match status" value="1"/>
</dbReference>
<dbReference type="Pfam" id="PF00196">
    <property type="entry name" value="GerE"/>
    <property type="match status" value="1"/>
</dbReference>
<dbReference type="Gene3D" id="3.40.50.2300">
    <property type="match status" value="2"/>
</dbReference>
<dbReference type="PRINTS" id="PR00038">
    <property type="entry name" value="HTHLUXR"/>
</dbReference>
<evidence type="ECO:0000256" key="3">
    <source>
        <dbReference type="ARBA" id="ARBA00023163"/>
    </source>
</evidence>
<evidence type="ECO:0000313" key="6">
    <source>
        <dbReference type="Proteomes" id="UP000276899"/>
    </source>
</evidence>
<evidence type="ECO:0000259" key="4">
    <source>
        <dbReference type="PROSITE" id="PS50043"/>
    </source>
</evidence>